<protein>
    <submittedName>
        <fullName evidence="7">E3 ubiquitin-protein ligase</fullName>
    </submittedName>
</protein>
<evidence type="ECO:0000256" key="5">
    <source>
        <dbReference type="SAM" id="Phobius"/>
    </source>
</evidence>
<comment type="caution">
    <text evidence="7">The sequence shown here is derived from an EMBL/GenBank/DDBJ whole genome shotgun (WGS) entry which is preliminary data.</text>
</comment>
<feature type="transmembrane region" description="Helical" evidence="5">
    <location>
        <begin position="12"/>
        <end position="33"/>
    </location>
</feature>
<organism evidence="7 8">
    <name type="scientific">Diplodia seriata</name>
    <dbReference type="NCBI Taxonomy" id="420778"/>
    <lineage>
        <taxon>Eukaryota</taxon>
        <taxon>Fungi</taxon>
        <taxon>Dikarya</taxon>
        <taxon>Ascomycota</taxon>
        <taxon>Pezizomycotina</taxon>
        <taxon>Dothideomycetes</taxon>
        <taxon>Dothideomycetes incertae sedis</taxon>
        <taxon>Botryosphaeriales</taxon>
        <taxon>Botryosphaeriaceae</taxon>
        <taxon>Diplodia</taxon>
    </lineage>
</organism>
<evidence type="ECO:0000256" key="4">
    <source>
        <dbReference type="PROSITE-ProRule" id="PRU00175"/>
    </source>
</evidence>
<evidence type="ECO:0000313" key="8">
    <source>
        <dbReference type="Proteomes" id="UP000190776"/>
    </source>
</evidence>
<dbReference type="Gene3D" id="3.30.40.10">
    <property type="entry name" value="Zinc/RING finger domain, C3HC4 (zinc finger)"/>
    <property type="match status" value="1"/>
</dbReference>
<keyword evidence="5" id="KW-0812">Transmembrane</keyword>
<evidence type="ECO:0000256" key="3">
    <source>
        <dbReference type="ARBA" id="ARBA00022833"/>
    </source>
</evidence>
<dbReference type="InterPro" id="IPR013083">
    <property type="entry name" value="Znf_RING/FYVE/PHD"/>
</dbReference>
<sequence>MEQQPEFPLARVLLAIIPAALVFLFFVSVLLWVPSRLLPQPPSSSRCRCLVCPCIRPRTSCGLREMSWWCWTTTRQPWPTAPGWRSSGGRRRLRRTFSRTRYGGLPPVSYEAVWSVADVFDVLASAICLDAVERRDSVRDLPCSHVFHTGCLDGWVSRGHYYCPLCHRPVLLQLGDEYDDAHGEV</sequence>
<dbReference type="GO" id="GO:0008270">
    <property type="term" value="F:zinc ion binding"/>
    <property type="evidence" value="ECO:0007669"/>
    <property type="project" value="UniProtKB-KW"/>
</dbReference>
<gene>
    <name evidence="7" type="ORF">BK809_0000922</name>
</gene>
<keyword evidence="5" id="KW-1133">Transmembrane helix</keyword>
<accession>A0A1S8B5P6</accession>
<dbReference type="PANTHER" id="PTHR45969">
    <property type="entry name" value="RING ZINC FINGER PROTEIN-RELATED"/>
    <property type="match status" value="1"/>
</dbReference>
<dbReference type="STRING" id="420778.A0A1S8B5P6"/>
<dbReference type="PANTHER" id="PTHR45969:SF69">
    <property type="entry name" value="FINGER DOMAIN PROTEIN, PUTATIVE (AFU_ORTHOLOGUE AFUA_3G12190)-RELATED"/>
    <property type="match status" value="1"/>
</dbReference>
<dbReference type="AlphaFoldDB" id="A0A1S8B5P6"/>
<proteinExistence type="predicted"/>
<evidence type="ECO:0000256" key="2">
    <source>
        <dbReference type="ARBA" id="ARBA00022771"/>
    </source>
</evidence>
<feature type="domain" description="RING-type" evidence="6">
    <location>
        <begin position="127"/>
        <end position="167"/>
    </location>
</feature>
<reference evidence="7 8" key="1">
    <citation type="submission" date="2017-01" db="EMBL/GenBank/DDBJ databases">
        <title>Draft genome sequence of Diplodia seriata F98.1, a fungal species involved in grapevine trunk diseases.</title>
        <authorList>
            <person name="Robert-Siegwald G."/>
            <person name="Vallet J."/>
            <person name="Abou-Mansour E."/>
            <person name="Xu J."/>
            <person name="Rey P."/>
            <person name="Bertsch C."/>
            <person name="Rego C."/>
            <person name="Larignon P."/>
            <person name="Fontaine F."/>
            <person name="Lebrun M.-H."/>
        </authorList>
    </citation>
    <scope>NUCLEOTIDE SEQUENCE [LARGE SCALE GENOMIC DNA]</scope>
    <source>
        <strain evidence="7 8">F98.1</strain>
    </source>
</reference>
<dbReference type="Pfam" id="PF13639">
    <property type="entry name" value="zf-RING_2"/>
    <property type="match status" value="1"/>
</dbReference>
<keyword evidence="1" id="KW-0479">Metal-binding</keyword>
<keyword evidence="5" id="KW-0472">Membrane</keyword>
<dbReference type="Proteomes" id="UP000190776">
    <property type="component" value="Unassembled WGS sequence"/>
</dbReference>
<dbReference type="InterPro" id="IPR001841">
    <property type="entry name" value="Znf_RING"/>
</dbReference>
<dbReference type="SMART" id="SM00184">
    <property type="entry name" value="RING"/>
    <property type="match status" value="1"/>
</dbReference>
<dbReference type="OrthoDB" id="3868215at2759"/>
<dbReference type="GO" id="GO:0061630">
    <property type="term" value="F:ubiquitin protein ligase activity"/>
    <property type="evidence" value="ECO:0007669"/>
    <property type="project" value="TreeGrafter"/>
</dbReference>
<evidence type="ECO:0000313" key="7">
    <source>
        <dbReference type="EMBL" id="OMP82733.1"/>
    </source>
</evidence>
<evidence type="ECO:0000256" key="1">
    <source>
        <dbReference type="ARBA" id="ARBA00022723"/>
    </source>
</evidence>
<name>A0A1S8B5P6_9PEZI</name>
<dbReference type="PROSITE" id="PS50089">
    <property type="entry name" value="ZF_RING_2"/>
    <property type="match status" value="1"/>
</dbReference>
<keyword evidence="3" id="KW-0862">Zinc</keyword>
<dbReference type="SUPFAM" id="SSF57850">
    <property type="entry name" value="RING/U-box"/>
    <property type="match status" value="1"/>
</dbReference>
<keyword evidence="2 4" id="KW-0863">Zinc-finger</keyword>
<evidence type="ECO:0000259" key="6">
    <source>
        <dbReference type="PROSITE" id="PS50089"/>
    </source>
</evidence>
<dbReference type="GO" id="GO:0016567">
    <property type="term" value="P:protein ubiquitination"/>
    <property type="evidence" value="ECO:0007669"/>
    <property type="project" value="TreeGrafter"/>
</dbReference>
<dbReference type="EMBL" id="MSZU01000113">
    <property type="protein sequence ID" value="OMP82733.1"/>
    <property type="molecule type" value="Genomic_DNA"/>
</dbReference>